<dbReference type="PANTHER" id="PTHR24422:SF10">
    <property type="entry name" value="CHEMOTAXIS PROTEIN METHYLTRANSFERASE 2"/>
    <property type="match status" value="1"/>
</dbReference>
<dbReference type="Proteomes" id="UP000437748">
    <property type="component" value="Unassembled WGS sequence"/>
</dbReference>
<dbReference type="PROSITE" id="PS50123">
    <property type="entry name" value="CHER"/>
    <property type="match status" value="1"/>
</dbReference>
<reference evidence="2 3" key="1">
    <citation type="submission" date="2019-10" db="EMBL/GenBank/DDBJ databases">
        <title>New species of Slilvanegrellaceae.</title>
        <authorList>
            <person name="Pitt A."/>
            <person name="Hahn M.W."/>
        </authorList>
    </citation>
    <scope>NUCLEOTIDE SEQUENCE [LARGE SCALE GENOMIC DNA]</scope>
    <source>
        <strain evidence="2 3">SP-Ram-0.45-NSY-1</strain>
    </source>
</reference>
<dbReference type="EMBL" id="WFLM01000001">
    <property type="protein sequence ID" value="KAB8040932.1"/>
    <property type="molecule type" value="Genomic_DNA"/>
</dbReference>
<keyword evidence="3" id="KW-1185">Reference proteome</keyword>
<dbReference type="InterPro" id="IPR029063">
    <property type="entry name" value="SAM-dependent_MTases_sf"/>
</dbReference>
<evidence type="ECO:0000313" key="3">
    <source>
        <dbReference type="Proteomes" id="UP000437748"/>
    </source>
</evidence>
<gene>
    <name evidence="2" type="ORF">GCL60_03090</name>
</gene>
<dbReference type="AlphaFoldDB" id="A0A6N6W001"/>
<feature type="domain" description="CheR-type methyltransferase" evidence="1">
    <location>
        <begin position="29"/>
        <end position="267"/>
    </location>
</feature>
<dbReference type="SUPFAM" id="SSF53335">
    <property type="entry name" value="S-adenosyl-L-methionine-dependent methyltransferases"/>
    <property type="match status" value="1"/>
</dbReference>
<evidence type="ECO:0000313" key="2">
    <source>
        <dbReference type="EMBL" id="KAB8040932.1"/>
    </source>
</evidence>
<dbReference type="RefSeq" id="WP_153418455.1">
    <property type="nucleotide sequence ID" value="NZ_WFLM01000001.1"/>
</dbReference>
<dbReference type="InterPro" id="IPR022642">
    <property type="entry name" value="CheR_C"/>
</dbReference>
<dbReference type="OrthoDB" id="9786165at2"/>
<proteinExistence type="predicted"/>
<protein>
    <recommendedName>
        <fullName evidence="1">CheR-type methyltransferase domain-containing protein</fullName>
    </recommendedName>
</protein>
<dbReference type="Gene3D" id="3.40.50.150">
    <property type="entry name" value="Vaccinia Virus protein VP39"/>
    <property type="match status" value="1"/>
</dbReference>
<name>A0A6N6W001_9BACT</name>
<dbReference type="SMART" id="SM00138">
    <property type="entry name" value="MeTrc"/>
    <property type="match status" value="1"/>
</dbReference>
<sequence length="267" mass="30662">MAIDNFKPEDREKIYAMAENVTGNCQQGSYRREIIISNVLRRVQVKKAESLDQYLQSAIANDQEFAQLLSAFTIHTTEWFREMPHYKKFEALLSEKFKGTKKFRMHSGGCSTGEEVYSFGLMLEAFRNANPGFDYEYKAFDIDPVSVEMAKKALYPMKDLAKIAANYQNFVKKMDKEDSFTPDPNIKARCSFFTDNLVKLQNMQPCYEVIVCRNVLIYFTPDKVKEIIGKLVMRLVKGGVLVIGHSDSLDPKAFNLKTLGNSMYEKL</sequence>
<dbReference type="PANTHER" id="PTHR24422">
    <property type="entry name" value="CHEMOTAXIS PROTEIN METHYLTRANSFERASE"/>
    <property type="match status" value="1"/>
</dbReference>
<dbReference type="GO" id="GO:0008757">
    <property type="term" value="F:S-adenosylmethionine-dependent methyltransferase activity"/>
    <property type="evidence" value="ECO:0007669"/>
    <property type="project" value="InterPro"/>
</dbReference>
<dbReference type="PRINTS" id="PR00996">
    <property type="entry name" value="CHERMTFRASE"/>
</dbReference>
<comment type="caution">
    <text evidence="2">The sequence shown here is derived from an EMBL/GenBank/DDBJ whole genome shotgun (WGS) entry which is preliminary data.</text>
</comment>
<dbReference type="InterPro" id="IPR000780">
    <property type="entry name" value="CheR_MeTrfase"/>
</dbReference>
<dbReference type="Pfam" id="PF01739">
    <property type="entry name" value="CheR"/>
    <property type="match status" value="1"/>
</dbReference>
<accession>A0A6N6W001</accession>
<evidence type="ECO:0000259" key="1">
    <source>
        <dbReference type="PROSITE" id="PS50123"/>
    </source>
</evidence>
<organism evidence="2 3">
    <name type="scientific">Silvanigrella paludirubra</name>
    <dbReference type="NCBI Taxonomy" id="2499159"/>
    <lineage>
        <taxon>Bacteria</taxon>
        <taxon>Pseudomonadati</taxon>
        <taxon>Bdellovibrionota</taxon>
        <taxon>Oligoflexia</taxon>
        <taxon>Silvanigrellales</taxon>
        <taxon>Silvanigrellaceae</taxon>
        <taxon>Silvanigrella</taxon>
    </lineage>
</organism>
<dbReference type="InterPro" id="IPR050903">
    <property type="entry name" value="Bact_Chemotaxis_MeTrfase"/>
</dbReference>